<proteinExistence type="predicted"/>
<dbReference type="InterPro" id="IPR000182">
    <property type="entry name" value="GNAT_dom"/>
</dbReference>
<dbReference type="GO" id="GO:0016747">
    <property type="term" value="F:acyltransferase activity, transferring groups other than amino-acyl groups"/>
    <property type="evidence" value="ECO:0007669"/>
    <property type="project" value="InterPro"/>
</dbReference>
<dbReference type="SUPFAM" id="SSF55729">
    <property type="entry name" value="Acyl-CoA N-acyltransferases (Nat)"/>
    <property type="match status" value="1"/>
</dbReference>
<comment type="caution">
    <text evidence="2">The sequence shown here is derived from an EMBL/GenBank/DDBJ whole genome shotgun (WGS) entry which is preliminary data.</text>
</comment>
<dbReference type="Gene3D" id="3.40.630.30">
    <property type="match status" value="1"/>
</dbReference>
<dbReference type="Proteomes" id="UP000297613">
    <property type="component" value="Unassembled WGS sequence"/>
</dbReference>
<evidence type="ECO:0000313" key="3">
    <source>
        <dbReference type="Proteomes" id="UP000297613"/>
    </source>
</evidence>
<accession>A0A6N4QY69</accession>
<dbReference type="RefSeq" id="WP_135574162.1">
    <property type="nucleotide sequence ID" value="NZ_RQGK01000027.1"/>
</dbReference>
<organism evidence="2 3">
    <name type="scientific">Leptospira yasudae</name>
    <dbReference type="NCBI Taxonomy" id="2202201"/>
    <lineage>
        <taxon>Bacteria</taxon>
        <taxon>Pseudomonadati</taxon>
        <taxon>Spirochaetota</taxon>
        <taxon>Spirochaetia</taxon>
        <taxon>Leptospirales</taxon>
        <taxon>Leptospiraceae</taxon>
        <taxon>Leptospira</taxon>
    </lineage>
</organism>
<evidence type="ECO:0000313" key="2">
    <source>
        <dbReference type="EMBL" id="TGL85880.1"/>
    </source>
</evidence>
<dbReference type="AlphaFoldDB" id="A0A6N4QY69"/>
<evidence type="ECO:0000259" key="1">
    <source>
        <dbReference type="PROSITE" id="PS51186"/>
    </source>
</evidence>
<keyword evidence="2" id="KW-0808">Transferase</keyword>
<gene>
    <name evidence="2" type="ORF">EHQ83_06465</name>
</gene>
<dbReference type="EMBL" id="RQGM01000024">
    <property type="protein sequence ID" value="TGL85880.1"/>
    <property type="molecule type" value="Genomic_DNA"/>
</dbReference>
<feature type="domain" description="N-acetyltransferase" evidence="1">
    <location>
        <begin position="127"/>
        <end position="256"/>
    </location>
</feature>
<name>A0A6N4QY69_9LEPT</name>
<dbReference type="PROSITE" id="PS51186">
    <property type="entry name" value="GNAT"/>
    <property type="match status" value="1"/>
</dbReference>
<dbReference type="InterPro" id="IPR016181">
    <property type="entry name" value="Acyl_CoA_acyltransferase"/>
</dbReference>
<protein>
    <submittedName>
        <fullName evidence="2">GNAT family N-acetyltransferase</fullName>
    </submittedName>
</protein>
<sequence length="256" mass="29200">MNPKVVEITENYVNLHRALSDLMGAPILNYKSFDFYSNPDSHWFTRIILKGKFSDSELTEEISDLRRKGYDPDILDFLNTRNHESAIKKLGYDSCNEQVGMFLKGNPISPNQNQTSRTANVLKNEVLDVRSISDADELKTWLRIVNSSFESDDRENLYLKLLGREGFRLYGGFVNGTMATTGMSYFDGESFGLYSITTDGAHRGFGFASVLVDQILREIRKEFSGFIILHATKMGQGIYERFGFRGSTILRHWGRT</sequence>
<reference evidence="2 3" key="1">
    <citation type="journal article" date="2019" name="PLoS Negl. Trop. Dis.">
        <title>Revisiting the worldwide diversity of Leptospira species in the environment.</title>
        <authorList>
            <person name="Vincent A.T."/>
            <person name="Schiettekatte O."/>
            <person name="Bourhy P."/>
            <person name="Veyrier F.J."/>
            <person name="Picardeau M."/>
        </authorList>
    </citation>
    <scope>NUCLEOTIDE SEQUENCE [LARGE SCALE GENOMIC DNA]</scope>
    <source>
        <strain evidence="2 3">201702445</strain>
    </source>
</reference>